<evidence type="ECO:0000256" key="2">
    <source>
        <dbReference type="ARBA" id="ARBA00022527"/>
    </source>
</evidence>
<keyword evidence="6" id="KW-0067">ATP-binding</keyword>
<comment type="catalytic activity">
    <reaction evidence="7">
        <text>L-threonyl-[protein] + ATP = O-phospho-L-threonyl-[protein] + ADP + H(+)</text>
        <dbReference type="Rhea" id="RHEA:46608"/>
        <dbReference type="Rhea" id="RHEA-COMP:11060"/>
        <dbReference type="Rhea" id="RHEA-COMP:11605"/>
        <dbReference type="ChEBI" id="CHEBI:15378"/>
        <dbReference type="ChEBI" id="CHEBI:30013"/>
        <dbReference type="ChEBI" id="CHEBI:30616"/>
        <dbReference type="ChEBI" id="CHEBI:61977"/>
        <dbReference type="ChEBI" id="CHEBI:456216"/>
        <dbReference type="EC" id="2.7.11.1"/>
    </reaction>
</comment>
<evidence type="ECO:0000259" key="10">
    <source>
        <dbReference type="PROSITE" id="PS50032"/>
    </source>
</evidence>
<dbReference type="Gramene" id="AET3Gv21136500.5">
    <property type="protein sequence ID" value="AET3Gv21136500.5"/>
    <property type="gene ID" value="AET3Gv21136500"/>
</dbReference>
<evidence type="ECO:0000256" key="3">
    <source>
        <dbReference type="ARBA" id="ARBA00022679"/>
    </source>
</evidence>
<keyword evidence="9" id="KW-1133">Transmembrane helix</keyword>
<dbReference type="Gene3D" id="3.30.310.80">
    <property type="entry name" value="Kinase associated domain 1, KA1"/>
    <property type="match status" value="1"/>
</dbReference>
<reference evidence="11" key="5">
    <citation type="journal article" date="2021" name="G3 (Bethesda)">
        <title>Aegilops tauschii genome assembly Aet v5.0 features greater sequence contiguity and improved annotation.</title>
        <authorList>
            <person name="Wang L."/>
            <person name="Zhu T."/>
            <person name="Rodriguez J.C."/>
            <person name="Deal K.R."/>
            <person name="Dubcovsky J."/>
            <person name="McGuire P.E."/>
            <person name="Lux T."/>
            <person name="Spannagl M."/>
            <person name="Mayer K.F.X."/>
            <person name="Baldrich P."/>
            <person name="Meyers B.C."/>
            <person name="Huo N."/>
            <person name="Gu Y.Q."/>
            <person name="Zhou H."/>
            <person name="Devos K.M."/>
            <person name="Bennetzen J.L."/>
            <person name="Unver T."/>
            <person name="Budak H."/>
            <person name="Gulick P.J."/>
            <person name="Galiba G."/>
            <person name="Kalapos B."/>
            <person name="Nelson D.R."/>
            <person name="Li P."/>
            <person name="You F.M."/>
            <person name="Luo M.C."/>
            <person name="Dvorak J."/>
        </authorList>
    </citation>
    <scope>NUCLEOTIDE SEQUENCE [LARGE SCALE GENOMIC DNA]</scope>
    <source>
        <strain evidence="11">cv. AL8/78</strain>
    </source>
</reference>
<comment type="catalytic activity">
    <reaction evidence="8">
        <text>L-seryl-[protein] + ATP = O-phospho-L-seryl-[protein] + ADP + H(+)</text>
        <dbReference type="Rhea" id="RHEA:17989"/>
        <dbReference type="Rhea" id="RHEA-COMP:9863"/>
        <dbReference type="Rhea" id="RHEA-COMP:11604"/>
        <dbReference type="ChEBI" id="CHEBI:15378"/>
        <dbReference type="ChEBI" id="CHEBI:29999"/>
        <dbReference type="ChEBI" id="CHEBI:30616"/>
        <dbReference type="ChEBI" id="CHEBI:83421"/>
        <dbReference type="ChEBI" id="CHEBI:456216"/>
        <dbReference type="EC" id="2.7.11.1"/>
    </reaction>
</comment>
<evidence type="ECO:0000313" key="11">
    <source>
        <dbReference type="EnsemblPlants" id="AET3Gv21136500.5"/>
    </source>
</evidence>
<keyword evidence="3" id="KW-0808">Transferase</keyword>
<evidence type="ECO:0000256" key="6">
    <source>
        <dbReference type="ARBA" id="ARBA00022840"/>
    </source>
</evidence>
<reference evidence="11" key="4">
    <citation type="submission" date="2019-03" db="UniProtKB">
        <authorList>
            <consortium name="EnsemblPlants"/>
        </authorList>
    </citation>
    <scope>IDENTIFICATION</scope>
</reference>
<proteinExistence type="predicted"/>
<evidence type="ECO:0000256" key="7">
    <source>
        <dbReference type="ARBA" id="ARBA00047899"/>
    </source>
</evidence>
<accession>A0A453GNP9</accession>
<dbReference type="Pfam" id="PF02149">
    <property type="entry name" value="KA1"/>
    <property type="match status" value="1"/>
</dbReference>
<reference evidence="11" key="3">
    <citation type="journal article" date="2017" name="Nature">
        <title>Genome sequence of the progenitor of the wheat D genome Aegilops tauschii.</title>
        <authorList>
            <person name="Luo M.C."/>
            <person name="Gu Y.Q."/>
            <person name="Puiu D."/>
            <person name="Wang H."/>
            <person name="Twardziok S.O."/>
            <person name="Deal K.R."/>
            <person name="Huo N."/>
            <person name="Zhu T."/>
            <person name="Wang L."/>
            <person name="Wang Y."/>
            <person name="McGuire P.E."/>
            <person name="Liu S."/>
            <person name="Long H."/>
            <person name="Ramasamy R.K."/>
            <person name="Rodriguez J.C."/>
            <person name="Van S.L."/>
            <person name="Yuan L."/>
            <person name="Wang Z."/>
            <person name="Xia Z."/>
            <person name="Xiao L."/>
            <person name="Anderson O.D."/>
            <person name="Ouyang S."/>
            <person name="Liang Y."/>
            <person name="Zimin A.V."/>
            <person name="Pertea G."/>
            <person name="Qi P."/>
            <person name="Bennetzen J.L."/>
            <person name="Dai X."/>
            <person name="Dawson M.W."/>
            <person name="Muller H.G."/>
            <person name="Kugler K."/>
            <person name="Rivarola-Duarte L."/>
            <person name="Spannagl M."/>
            <person name="Mayer K.F.X."/>
            <person name="Lu F.H."/>
            <person name="Bevan M.W."/>
            <person name="Leroy P."/>
            <person name="Li P."/>
            <person name="You F.M."/>
            <person name="Sun Q."/>
            <person name="Liu Z."/>
            <person name="Lyons E."/>
            <person name="Wicker T."/>
            <person name="Salzberg S.L."/>
            <person name="Devos K.M."/>
            <person name="Dvorak J."/>
        </authorList>
    </citation>
    <scope>NUCLEOTIDE SEQUENCE [LARGE SCALE GENOMIC DNA]</scope>
    <source>
        <strain evidence="11">cv. AL8/78</strain>
    </source>
</reference>
<dbReference type="Proteomes" id="UP000015105">
    <property type="component" value="Chromosome 3D"/>
</dbReference>
<keyword evidence="12" id="KW-1185">Reference proteome</keyword>
<organism evidence="11 12">
    <name type="scientific">Aegilops tauschii subsp. strangulata</name>
    <name type="common">Goatgrass</name>
    <dbReference type="NCBI Taxonomy" id="200361"/>
    <lineage>
        <taxon>Eukaryota</taxon>
        <taxon>Viridiplantae</taxon>
        <taxon>Streptophyta</taxon>
        <taxon>Embryophyta</taxon>
        <taxon>Tracheophyta</taxon>
        <taxon>Spermatophyta</taxon>
        <taxon>Magnoliopsida</taxon>
        <taxon>Liliopsida</taxon>
        <taxon>Poales</taxon>
        <taxon>Poaceae</taxon>
        <taxon>BOP clade</taxon>
        <taxon>Pooideae</taxon>
        <taxon>Triticodae</taxon>
        <taxon>Triticeae</taxon>
        <taxon>Triticinae</taxon>
        <taxon>Aegilops</taxon>
    </lineage>
</organism>
<keyword evidence="9" id="KW-0472">Membrane</keyword>
<dbReference type="InterPro" id="IPR028375">
    <property type="entry name" value="KA1/Ssp2_C"/>
</dbReference>
<dbReference type="SUPFAM" id="SSF103243">
    <property type="entry name" value="KA1-like"/>
    <property type="match status" value="1"/>
</dbReference>
<keyword evidence="4" id="KW-0547">Nucleotide-binding</keyword>
<reference evidence="12" key="2">
    <citation type="journal article" date="2017" name="Nat. Plants">
        <title>The Aegilops tauschii genome reveals multiple impacts of transposons.</title>
        <authorList>
            <person name="Zhao G."/>
            <person name="Zou C."/>
            <person name="Li K."/>
            <person name="Wang K."/>
            <person name="Li T."/>
            <person name="Gao L."/>
            <person name="Zhang X."/>
            <person name="Wang H."/>
            <person name="Yang Z."/>
            <person name="Liu X."/>
            <person name="Jiang W."/>
            <person name="Mao L."/>
            <person name="Kong X."/>
            <person name="Jiao Y."/>
            <person name="Jia J."/>
        </authorList>
    </citation>
    <scope>NUCLEOTIDE SEQUENCE [LARGE SCALE GENOMIC DNA]</scope>
    <source>
        <strain evidence="12">cv. AL8/78</strain>
    </source>
</reference>
<protein>
    <recommendedName>
        <fullName evidence="1">non-specific serine/threonine protein kinase</fullName>
        <ecNumber evidence="1">2.7.11.1</ecNumber>
    </recommendedName>
</protein>
<name>A0A453GNP9_AEGTS</name>
<dbReference type="GO" id="GO:0004674">
    <property type="term" value="F:protein serine/threonine kinase activity"/>
    <property type="evidence" value="ECO:0007669"/>
    <property type="project" value="UniProtKB-KW"/>
</dbReference>
<evidence type="ECO:0000313" key="12">
    <source>
        <dbReference type="Proteomes" id="UP000015105"/>
    </source>
</evidence>
<reference evidence="12" key="1">
    <citation type="journal article" date="2014" name="Science">
        <title>Ancient hybridizations among the ancestral genomes of bread wheat.</title>
        <authorList>
            <consortium name="International Wheat Genome Sequencing Consortium,"/>
            <person name="Marcussen T."/>
            <person name="Sandve S.R."/>
            <person name="Heier L."/>
            <person name="Spannagl M."/>
            <person name="Pfeifer M."/>
            <person name="Jakobsen K.S."/>
            <person name="Wulff B.B."/>
            <person name="Steuernagel B."/>
            <person name="Mayer K.F."/>
            <person name="Olsen O.A."/>
        </authorList>
    </citation>
    <scope>NUCLEOTIDE SEQUENCE [LARGE SCALE GENOMIC DNA]</scope>
    <source>
        <strain evidence="12">cv. AL8/78</strain>
    </source>
</reference>
<feature type="domain" description="KA1" evidence="10">
    <location>
        <begin position="170"/>
        <end position="218"/>
    </location>
</feature>
<evidence type="ECO:0000256" key="5">
    <source>
        <dbReference type="ARBA" id="ARBA00022777"/>
    </source>
</evidence>
<dbReference type="PROSITE" id="PS50032">
    <property type="entry name" value="KA1"/>
    <property type="match status" value="1"/>
</dbReference>
<keyword evidence="5" id="KW-0418">Kinase</keyword>
<dbReference type="AlphaFoldDB" id="A0A453GNP9"/>
<evidence type="ECO:0000256" key="8">
    <source>
        <dbReference type="ARBA" id="ARBA00048679"/>
    </source>
</evidence>
<dbReference type="CDD" id="cd12122">
    <property type="entry name" value="AMPKA_C"/>
    <property type="match status" value="1"/>
</dbReference>
<sequence length="219" mass="25125">MIKIHFKTLSIWDMIKIMWVDHCAIGCKMRQLLHITCSWTIGSGLLVAIWGLTINNQWERSFNQITLSESARPSTKNYLLGSNDSQGSGLRPYYPVQRKWALGLQSPAQPRDIMIEVLKALQELNVRWKKNGDHNMKCRWCPGFPQVSDMLDANRSFVDGSTIMDIGDANGRLPTAIKFEIQLYKTKDDKYLLDMQRVTGPQLLFLEFCAAFLTNLRVL</sequence>
<feature type="transmembrane region" description="Helical" evidence="9">
    <location>
        <begin position="32"/>
        <end position="52"/>
    </location>
</feature>
<dbReference type="EnsemblPlants" id="AET3Gv21136500.5">
    <property type="protein sequence ID" value="AET3Gv21136500.5"/>
    <property type="gene ID" value="AET3Gv21136500"/>
</dbReference>
<keyword evidence="2" id="KW-0723">Serine/threonine-protein kinase</keyword>
<dbReference type="InterPro" id="IPR001772">
    <property type="entry name" value="KA1_dom"/>
</dbReference>
<dbReference type="GO" id="GO:0005524">
    <property type="term" value="F:ATP binding"/>
    <property type="evidence" value="ECO:0007669"/>
    <property type="project" value="UniProtKB-KW"/>
</dbReference>
<keyword evidence="9" id="KW-0812">Transmembrane</keyword>
<dbReference type="EC" id="2.7.11.1" evidence="1"/>
<evidence type="ECO:0000256" key="1">
    <source>
        <dbReference type="ARBA" id="ARBA00012513"/>
    </source>
</evidence>
<evidence type="ECO:0000256" key="4">
    <source>
        <dbReference type="ARBA" id="ARBA00022741"/>
    </source>
</evidence>
<evidence type="ECO:0000256" key="9">
    <source>
        <dbReference type="SAM" id="Phobius"/>
    </source>
</evidence>